<gene>
    <name evidence="5" type="primary">modA</name>
    <name evidence="5" type="ORF">ACFOJE_10825</name>
</gene>
<protein>
    <submittedName>
        <fullName evidence="5">Molybdate ABC transporter substrate-binding protein</fullName>
    </submittedName>
</protein>
<dbReference type="InterPro" id="IPR005950">
    <property type="entry name" value="ModA"/>
</dbReference>
<dbReference type="Gene3D" id="3.40.190.10">
    <property type="entry name" value="Periplasmic binding protein-like II"/>
    <property type="match status" value="2"/>
</dbReference>
<comment type="similarity">
    <text evidence="1">Belongs to the bacterial solute-binding protein ModA family.</text>
</comment>
<dbReference type="PANTHER" id="PTHR30632">
    <property type="entry name" value="MOLYBDATE-BINDING PERIPLASMIC PROTEIN"/>
    <property type="match status" value="1"/>
</dbReference>
<keyword evidence="6" id="KW-1185">Reference proteome</keyword>
<dbReference type="PIRSF" id="PIRSF004846">
    <property type="entry name" value="ModA"/>
    <property type="match status" value="1"/>
</dbReference>
<keyword evidence="3 4" id="KW-0732">Signal</keyword>
<evidence type="ECO:0000313" key="5">
    <source>
        <dbReference type="EMBL" id="MFC2972703.1"/>
    </source>
</evidence>
<sequence length="252" mass="26427">MSHKLSRLFAALGAGLLACAAQAEDVQVAVAANFAAPMEAIAAEFAKDTGHKAVLSSGATGKFYAQIQNGAPFEVFLSADDSTPAKLDSEGATVEGSRFTYAVGTLVLWSARDGYVDGKGDVLRKGDFQHLAVANPKTAPYGAAAMATLDKLGLTQKLQGRLVQGENIAQTQQFVATGNAELGFVALSQVYKDSKITSGSAWIVPAQYHEPIRQDAVILAKGKDNPAAKALVEYLKGDKAKAVIKSYGYALD</sequence>
<organism evidence="5 6">
    <name type="scientific">Azotobacter bryophylli</name>
    <dbReference type="NCBI Taxonomy" id="1986537"/>
    <lineage>
        <taxon>Bacteria</taxon>
        <taxon>Pseudomonadati</taxon>
        <taxon>Pseudomonadota</taxon>
        <taxon>Gammaproteobacteria</taxon>
        <taxon>Pseudomonadales</taxon>
        <taxon>Pseudomonadaceae</taxon>
        <taxon>Azotobacter</taxon>
    </lineage>
</organism>
<dbReference type="NCBIfam" id="TIGR01256">
    <property type="entry name" value="modA"/>
    <property type="match status" value="1"/>
</dbReference>
<keyword evidence="2" id="KW-0479">Metal-binding</keyword>
<proteinExistence type="inferred from homology"/>
<evidence type="ECO:0000313" key="6">
    <source>
        <dbReference type="Proteomes" id="UP001595457"/>
    </source>
</evidence>
<evidence type="ECO:0000256" key="4">
    <source>
        <dbReference type="SAM" id="SignalP"/>
    </source>
</evidence>
<reference evidence="6" key="1">
    <citation type="journal article" date="2019" name="Int. J. Syst. Evol. Microbiol.">
        <title>The Global Catalogue of Microorganisms (GCM) 10K type strain sequencing project: providing services to taxonomists for standard genome sequencing and annotation.</title>
        <authorList>
            <consortium name="The Broad Institute Genomics Platform"/>
            <consortium name="The Broad Institute Genome Sequencing Center for Infectious Disease"/>
            <person name="Wu L."/>
            <person name="Ma J."/>
        </authorList>
    </citation>
    <scope>NUCLEOTIDE SEQUENCE [LARGE SCALE GENOMIC DNA]</scope>
    <source>
        <strain evidence="6">KCTC 62195</strain>
    </source>
</reference>
<evidence type="ECO:0000256" key="2">
    <source>
        <dbReference type="ARBA" id="ARBA00022723"/>
    </source>
</evidence>
<feature type="signal peptide" evidence="4">
    <location>
        <begin position="1"/>
        <end position="23"/>
    </location>
</feature>
<evidence type="ECO:0000256" key="3">
    <source>
        <dbReference type="ARBA" id="ARBA00022729"/>
    </source>
</evidence>
<dbReference type="InterPro" id="IPR050682">
    <property type="entry name" value="ModA/WtpA"/>
</dbReference>
<dbReference type="PROSITE" id="PS51257">
    <property type="entry name" value="PROKAR_LIPOPROTEIN"/>
    <property type="match status" value="1"/>
</dbReference>
<name>A0ABV7AUB8_9GAMM</name>
<dbReference type="PANTHER" id="PTHR30632:SF14">
    <property type="entry name" value="TUNGSTATE_MOLYBDATE_CHROMATE-BINDING PROTEIN MODA"/>
    <property type="match status" value="1"/>
</dbReference>
<accession>A0ABV7AUB8</accession>
<dbReference type="InterPro" id="IPR044084">
    <property type="entry name" value="AvModA-like_subst-bd"/>
</dbReference>
<dbReference type="CDD" id="cd13539">
    <property type="entry name" value="PBP2_AvModA"/>
    <property type="match status" value="1"/>
</dbReference>
<dbReference type="EMBL" id="JBHRSJ010000019">
    <property type="protein sequence ID" value="MFC2972703.1"/>
    <property type="molecule type" value="Genomic_DNA"/>
</dbReference>
<comment type="caution">
    <text evidence="5">The sequence shown here is derived from an EMBL/GenBank/DDBJ whole genome shotgun (WGS) entry which is preliminary data.</text>
</comment>
<evidence type="ECO:0000256" key="1">
    <source>
        <dbReference type="ARBA" id="ARBA00009175"/>
    </source>
</evidence>
<dbReference type="SUPFAM" id="SSF53850">
    <property type="entry name" value="Periplasmic binding protein-like II"/>
    <property type="match status" value="1"/>
</dbReference>
<dbReference type="Pfam" id="PF13531">
    <property type="entry name" value="SBP_bac_11"/>
    <property type="match status" value="1"/>
</dbReference>
<dbReference type="Proteomes" id="UP001595457">
    <property type="component" value="Unassembled WGS sequence"/>
</dbReference>
<dbReference type="RefSeq" id="WP_377814354.1">
    <property type="nucleotide sequence ID" value="NZ_JBHRSJ010000019.1"/>
</dbReference>
<feature type="chain" id="PRO_5046594756" evidence="4">
    <location>
        <begin position="24"/>
        <end position="252"/>
    </location>
</feature>